<dbReference type="Proteomes" id="UP000799439">
    <property type="component" value="Unassembled WGS sequence"/>
</dbReference>
<protein>
    <submittedName>
        <fullName evidence="1">Uncharacterized protein</fullName>
    </submittedName>
</protein>
<keyword evidence="2" id="KW-1185">Reference proteome</keyword>
<proteinExistence type="predicted"/>
<dbReference type="EMBL" id="ML996085">
    <property type="protein sequence ID" value="KAF2153015.1"/>
    <property type="molecule type" value="Genomic_DNA"/>
</dbReference>
<organism evidence="1 2">
    <name type="scientific">Myriangium duriaei CBS 260.36</name>
    <dbReference type="NCBI Taxonomy" id="1168546"/>
    <lineage>
        <taxon>Eukaryota</taxon>
        <taxon>Fungi</taxon>
        <taxon>Dikarya</taxon>
        <taxon>Ascomycota</taxon>
        <taxon>Pezizomycotina</taxon>
        <taxon>Dothideomycetes</taxon>
        <taxon>Dothideomycetidae</taxon>
        <taxon>Myriangiales</taxon>
        <taxon>Myriangiaceae</taxon>
        <taxon>Myriangium</taxon>
    </lineage>
</organism>
<name>A0A9P4MG03_9PEZI</name>
<evidence type="ECO:0000313" key="2">
    <source>
        <dbReference type="Proteomes" id="UP000799439"/>
    </source>
</evidence>
<evidence type="ECO:0000313" key="1">
    <source>
        <dbReference type="EMBL" id="KAF2153015.1"/>
    </source>
</evidence>
<accession>A0A9P4MG03</accession>
<reference evidence="1" key="1">
    <citation type="journal article" date="2020" name="Stud. Mycol.">
        <title>101 Dothideomycetes genomes: a test case for predicting lifestyles and emergence of pathogens.</title>
        <authorList>
            <person name="Haridas S."/>
            <person name="Albert R."/>
            <person name="Binder M."/>
            <person name="Bloem J."/>
            <person name="Labutti K."/>
            <person name="Salamov A."/>
            <person name="Andreopoulos B."/>
            <person name="Baker S."/>
            <person name="Barry K."/>
            <person name="Bills G."/>
            <person name="Bluhm B."/>
            <person name="Cannon C."/>
            <person name="Castanera R."/>
            <person name="Culley D."/>
            <person name="Daum C."/>
            <person name="Ezra D."/>
            <person name="Gonzalez J."/>
            <person name="Henrissat B."/>
            <person name="Kuo A."/>
            <person name="Liang C."/>
            <person name="Lipzen A."/>
            <person name="Lutzoni F."/>
            <person name="Magnuson J."/>
            <person name="Mondo S."/>
            <person name="Nolan M."/>
            <person name="Ohm R."/>
            <person name="Pangilinan J."/>
            <person name="Park H.-J."/>
            <person name="Ramirez L."/>
            <person name="Alfaro M."/>
            <person name="Sun H."/>
            <person name="Tritt A."/>
            <person name="Yoshinaga Y."/>
            <person name="Zwiers L.-H."/>
            <person name="Turgeon B."/>
            <person name="Goodwin S."/>
            <person name="Spatafora J."/>
            <person name="Crous P."/>
            <person name="Grigoriev I."/>
        </authorList>
    </citation>
    <scope>NUCLEOTIDE SEQUENCE</scope>
    <source>
        <strain evidence="1">CBS 260.36</strain>
    </source>
</reference>
<gene>
    <name evidence="1" type="ORF">K461DRAFT_293315</name>
</gene>
<comment type="caution">
    <text evidence="1">The sequence shown here is derived from an EMBL/GenBank/DDBJ whole genome shotgun (WGS) entry which is preliminary data.</text>
</comment>
<sequence length="115" mass="12364">MEEGTWDGYANRGIPTALNFFASLDTTQTQASTTTTTTTTVSTTPISSMTSIITPTSIKTYTFAQSTDIEPSATSTIGSTVYLPAITTTKTSSKAFSYTIQDIGGLFLRRTRLPR</sequence>
<dbReference type="AlphaFoldDB" id="A0A9P4MG03"/>